<dbReference type="RefSeq" id="WP_237820246.1">
    <property type="nucleotide sequence ID" value="NZ_JAKLTQ010000005.1"/>
</dbReference>
<feature type="transmembrane region" description="Helical" evidence="1">
    <location>
        <begin position="135"/>
        <end position="159"/>
    </location>
</feature>
<feature type="transmembrane region" description="Helical" evidence="1">
    <location>
        <begin position="270"/>
        <end position="296"/>
    </location>
</feature>
<feature type="transmembrane region" description="Helical" evidence="1">
    <location>
        <begin position="227"/>
        <end position="250"/>
    </location>
</feature>
<comment type="caution">
    <text evidence="2">The sequence shown here is derived from an EMBL/GenBank/DDBJ whole genome shotgun (WGS) entry which is preliminary data.</text>
</comment>
<evidence type="ECO:0000313" key="2">
    <source>
        <dbReference type="EMBL" id="MCG2622188.1"/>
    </source>
</evidence>
<evidence type="ECO:0000313" key="3">
    <source>
        <dbReference type="Proteomes" id="UP001165368"/>
    </source>
</evidence>
<feature type="transmembrane region" description="Helical" evidence="1">
    <location>
        <begin position="69"/>
        <end position="91"/>
    </location>
</feature>
<feature type="transmembrane region" description="Helical" evidence="1">
    <location>
        <begin position="103"/>
        <end position="123"/>
    </location>
</feature>
<evidence type="ECO:0008006" key="4">
    <source>
        <dbReference type="Google" id="ProtNLM"/>
    </source>
</evidence>
<organism evidence="2 3">
    <name type="scientific">Arthrobacter hankyongi</name>
    <dbReference type="NCBI Taxonomy" id="2904801"/>
    <lineage>
        <taxon>Bacteria</taxon>
        <taxon>Bacillati</taxon>
        <taxon>Actinomycetota</taxon>
        <taxon>Actinomycetes</taxon>
        <taxon>Micrococcales</taxon>
        <taxon>Micrococcaceae</taxon>
        <taxon>Arthrobacter</taxon>
    </lineage>
</organism>
<accession>A0ABS9L6Q4</accession>
<gene>
    <name evidence="2" type="ORF">LVY72_09685</name>
</gene>
<proteinExistence type="predicted"/>
<keyword evidence="3" id="KW-1185">Reference proteome</keyword>
<feature type="transmembrane region" description="Helical" evidence="1">
    <location>
        <begin position="166"/>
        <end position="186"/>
    </location>
</feature>
<keyword evidence="1" id="KW-0472">Membrane</keyword>
<feature type="transmembrane region" description="Helical" evidence="1">
    <location>
        <begin position="198"/>
        <end position="220"/>
    </location>
</feature>
<name>A0ABS9L6Q4_9MICC</name>
<dbReference type="EMBL" id="JAKLTQ010000005">
    <property type="protein sequence ID" value="MCG2622188.1"/>
    <property type="molecule type" value="Genomic_DNA"/>
</dbReference>
<keyword evidence="1" id="KW-1133">Transmembrane helix</keyword>
<reference evidence="2" key="1">
    <citation type="submission" date="2022-01" db="EMBL/GenBank/DDBJ databases">
        <authorList>
            <person name="Jo J.-H."/>
            <person name="Im W.-T."/>
        </authorList>
    </citation>
    <scope>NUCLEOTIDE SEQUENCE</scope>
    <source>
        <strain evidence="2">I2-34</strain>
    </source>
</reference>
<feature type="transmembrane region" description="Helical" evidence="1">
    <location>
        <begin position="12"/>
        <end position="39"/>
    </location>
</feature>
<protein>
    <recommendedName>
        <fullName evidence="4">Integral membrane protein</fullName>
    </recommendedName>
</protein>
<sequence length="308" mass="31368">MRPTTVSDGTSLRLKAIGVLLSLFVGAALATLGLLPWLITGMRLLLQNLWAVQTPPEQMPIALLPFSQYALTLLVAMIVMGSGLAGCFARATRANLGRSAPGAITVGVVVVQAIAVVQTTLTLSRGLSETSTAELYLTALVAGTVAAILIGILVLLLIARPPKAGAAVGLSIAGVLAGAWLGGIILPFGTVATDSHTVLLGALRWLPAIIVGLAVVWCGFGTSGKLFAVVGSLLVLWIGPAAFTAISAAAGTRVLAGRPAEMAAYGAQVFGGALGFRGGSLALVVLAVIVVVLGIAMRRLDRRRRPVG</sequence>
<dbReference type="Proteomes" id="UP001165368">
    <property type="component" value="Unassembled WGS sequence"/>
</dbReference>
<evidence type="ECO:0000256" key="1">
    <source>
        <dbReference type="SAM" id="Phobius"/>
    </source>
</evidence>
<keyword evidence="1" id="KW-0812">Transmembrane</keyword>